<accession>A0A1J1IYU1</accession>
<dbReference type="SUPFAM" id="SSF57667">
    <property type="entry name" value="beta-beta-alpha zinc fingers"/>
    <property type="match status" value="4"/>
</dbReference>
<feature type="domain" description="C2H2-type" evidence="6">
    <location>
        <begin position="467"/>
        <end position="495"/>
    </location>
</feature>
<keyword evidence="1" id="KW-0479">Metal-binding</keyword>
<dbReference type="InterPro" id="IPR013087">
    <property type="entry name" value="Znf_C2H2_type"/>
</dbReference>
<evidence type="ECO:0000313" key="8">
    <source>
        <dbReference type="Proteomes" id="UP000183832"/>
    </source>
</evidence>
<dbReference type="InterPro" id="IPR036236">
    <property type="entry name" value="Znf_C2H2_sf"/>
</dbReference>
<dbReference type="Proteomes" id="UP000183832">
    <property type="component" value="Unassembled WGS sequence"/>
</dbReference>
<proteinExistence type="predicted"/>
<dbReference type="Pfam" id="PF13912">
    <property type="entry name" value="zf-C2H2_6"/>
    <property type="match status" value="1"/>
</dbReference>
<dbReference type="GO" id="GO:0000981">
    <property type="term" value="F:DNA-binding transcription factor activity, RNA polymerase II-specific"/>
    <property type="evidence" value="ECO:0007669"/>
    <property type="project" value="TreeGrafter"/>
</dbReference>
<sequence>MEDFKMFDWKKWCCLCGGWENVENVEDDIGNTLENIFEIQSRNTYICIDCNAYVHDFQEFFKKSKIISSILEDLNQKHSEGSLTNETIFEIRQILNLPINQLVMYLHPETIEEDLIDIVQFELIDNNQDEIEYLIDDGNKFDDQNTEEEKKEENEILSVEKHVSETVSFETFDCFTEEEEISNENDLNDSSKLNFESFFDLSCHICGESFEKIHFLCSHMKSVHNTKPKVNCVSGKIIESTQGLNQHYEEHVMDKKEFFRCSECNKTYQWYSGFKNHMKTYHGELHDQRKFHCDVCGKSFKEARHLSVHMNSHLPDELKFVHTCEYCDKKYSSTFSLKQHIKHVHVKDENFKCHSCDKTFSRKANLDSHLNHVHTTERKFSCDVCGLKLKTKSILRVHKKIHSTNPDDFLPCPTCKRQFKTQNQLTNHMISHNPMKRFKCTICPAEYKRSKELNSHISSLHTGVHQYSCEWCPKKFFNNSNFRKHKLKLHQKEIEDIEIKIENLIDVE</sequence>
<dbReference type="InterPro" id="IPR022755">
    <property type="entry name" value="Znf_C2H2_jaz"/>
</dbReference>
<dbReference type="Pfam" id="PF00096">
    <property type="entry name" value="zf-C2H2"/>
    <property type="match status" value="4"/>
</dbReference>
<keyword evidence="3 5" id="KW-0863">Zinc-finger</keyword>
<dbReference type="PROSITE" id="PS00028">
    <property type="entry name" value="ZINC_FINGER_C2H2_1"/>
    <property type="match status" value="9"/>
</dbReference>
<evidence type="ECO:0000256" key="3">
    <source>
        <dbReference type="ARBA" id="ARBA00022771"/>
    </source>
</evidence>
<reference evidence="7 8" key="1">
    <citation type="submission" date="2015-04" db="EMBL/GenBank/DDBJ databases">
        <authorList>
            <person name="Syromyatnikov M.Y."/>
            <person name="Popov V.N."/>
        </authorList>
    </citation>
    <scope>NUCLEOTIDE SEQUENCE [LARGE SCALE GENOMIC DNA]</scope>
</reference>
<evidence type="ECO:0000313" key="7">
    <source>
        <dbReference type="EMBL" id="CRL05319.1"/>
    </source>
</evidence>
<dbReference type="PANTHER" id="PTHR24408">
    <property type="entry name" value="ZINC FINGER PROTEIN"/>
    <property type="match status" value="1"/>
</dbReference>
<feature type="domain" description="C2H2-type" evidence="6">
    <location>
        <begin position="259"/>
        <end position="286"/>
    </location>
</feature>
<dbReference type="EMBL" id="CVRI01000064">
    <property type="protein sequence ID" value="CRL05319.1"/>
    <property type="molecule type" value="Genomic_DNA"/>
</dbReference>
<evidence type="ECO:0000256" key="1">
    <source>
        <dbReference type="ARBA" id="ARBA00022723"/>
    </source>
</evidence>
<dbReference type="GO" id="GO:0008270">
    <property type="term" value="F:zinc ion binding"/>
    <property type="evidence" value="ECO:0007669"/>
    <property type="project" value="UniProtKB-KW"/>
</dbReference>
<feature type="domain" description="C2H2-type" evidence="6">
    <location>
        <begin position="322"/>
        <end position="350"/>
    </location>
</feature>
<gene>
    <name evidence="7" type="ORF">CLUMA_CG018230</name>
</gene>
<feature type="domain" description="C2H2-type" evidence="6">
    <location>
        <begin position="201"/>
        <end position="229"/>
    </location>
</feature>
<keyword evidence="8" id="KW-1185">Reference proteome</keyword>
<dbReference type="STRING" id="568069.A0A1J1IYU1"/>
<name>A0A1J1IYU1_9DIPT</name>
<feature type="domain" description="C2H2-type" evidence="6">
    <location>
        <begin position="410"/>
        <end position="437"/>
    </location>
</feature>
<protein>
    <submittedName>
        <fullName evidence="7">CLUMA_CG018230, isoform A</fullName>
    </submittedName>
</protein>
<dbReference type="SMART" id="SM00355">
    <property type="entry name" value="ZnF_C2H2"/>
    <property type="match status" value="9"/>
</dbReference>
<evidence type="ECO:0000259" key="6">
    <source>
        <dbReference type="PROSITE" id="PS50157"/>
    </source>
</evidence>
<keyword evidence="2" id="KW-0677">Repeat</keyword>
<feature type="domain" description="C2H2-type" evidence="6">
    <location>
        <begin position="438"/>
        <end position="466"/>
    </location>
</feature>
<dbReference type="GO" id="GO:0005634">
    <property type="term" value="C:nucleus"/>
    <property type="evidence" value="ECO:0007669"/>
    <property type="project" value="TreeGrafter"/>
</dbReference>
<dbReference type="AlphaFoldDB" id="A0A1J1IYU1"/>
<dbReference type="PROSITE" id="PS50157">
    <property type="entry name" value="ZINC_FINGER_C2H2_2"/>
    <property type="match status" value="9"/>
</dbReference>
<evidence type="ECO:0000256" key="2">
    <source>
        <dbReference type="ARBA" id="ARBA00022737"/>
    </source>
</evidence>
<dbReference type="PANTHER" id="PTHR24408:SF58">
    <property type="entry name" value="TRANSCRIPTION FACTOR (TFIIIA), PUTATIVE (AFU_ORTHOLOGUE AFUA_1G05150)-RELATED"/>
    <property type="match status" value="1"/>
</dbReference>
<feature type="domain" description="C2H2-type" evidence="6">
    <location>
        <begin position="351"/>
        <end position="379"/>
    </location>
</feature>
<dbReference type="GO" id="GO:0043565">
    <property type="term" value="F:sequence-specific DNA binding"/>
    <property type="evidence" value="ECO:0007669"/>
    <property type="project" value="TreeGrafter"/>
</dbReference>
<feature type="domain" description="C2H2-type" evidence="6">
    <location>
        <begin position="380"/>
        <end position="407"/>
    </location>
</feature>
<dbReference type="FunFam" id="3.30.160.60:FF:000446">
    <property type="entry name" value="Zinc finger protein"/>
    <property type="match status" value="1"/>
</dbReference>
<evidence type="ECO:0000256" key="4">
    <source>
        <dbReference type="ARBA" id="ARBA00022833"/>
    </source>
</evidence>
<keyword evidence="4" id="KW-0862">Zinc</keyword>
<dbReference type="OrthoDB" id="10039931at2759"/>
<evidence type="ECO:0000256" key="5">
    <source>
        <dbReference type="PROSITE-ProRule" id="PRU00042"/>
    </source>
</evidence>
<dbReference type="Pfam" id="PF12171">
    <property type="entry name" value="zf-C2H2_jaz"/>
    <property type="match status" value="1"/>
</dbReference>
<organism evidence="7 8">
    <name type="scientific">Clunio marinus</name>
    <dbReference type="NCBI Taxonomy" id="568069"/>
    <lineage>
        <taxon>Eukaryota</taxon>
        <taxon>Metazoa</taxon>
        <taxon>Ecdysozoa</taxon>
        <taxon>Arthropoda</taxon>
        <taxon>Hexapoda</taxon>
        <taxon>Insecta</taxon>
        <taxon>Pterygota</taxon>
        <taxon>Neoptera</taxon>
        <taxon>Endopterygota</taxon>
        <taxon>Diptera</taxon>
        <taxon>Nematocera</taxon>
        <taxon>Chironomoidea</taxon>
        <taxon>Chironomidae</taxon>
        <taxon>Clunio</taxon>
    </lineage>
</organism>
<dbReference type="Gene3D" id="3.30.160.60">
    <property type="entry name" value="Classic Zinc Finger"/>
    <property type="match status" value="6"/>
</dbReference>
<feature type="domain" description="C2H2-type" evidence="6">
    <location>
        <begin position="291"/>
        <end position="318"/>
    </location>
</feature>